<evidence type="ECO:0000313" key="4">
    <source>
        <dbReference type="Proteomes" id="UP000253782"/>
    </source>
</evidence>
<dbReference type="GO" id="GO:0005829">
    <property type="term" value="C:cytosol"/>
    <property type="evidence" value="ECO:0007669"/>
    <property type="project" value="TreeGrafter"/>
</dbReference>
<proteinExistence type="predicted"/>
<dbReference type="Proteomes" id="UP000253782">
    <property type="component" value="Unassembled WGS sequence"/>
</dbReference>
<dbReference type="CDD" id="cd02209">
    <property type="entry name" value="cupin_XRE_C"/>
    <property type="match status" value="1"/>
</dbReference>
<evidence type="ECO:0000313" key="3">
    <source>
        <dbReference type="EMBL" id="RDD80069.1"/>
    </source>
</evidence>
<protein>
    <submittedName>
        <fullName evidence="3">XRE family transcriptional regulator</fullName>
    </submittedName>
</protein>
<dbReference type="InterPro" id="IPR011051">
    <property type="entry name" value="RmlC_Cupin_sf"/>
</dbReference>
<dbReference type="Gene3D" id="2.60.120.10">
    <property type="entry name" value="Jelly Rolls"/>
    <property type="match status" value="1"/>
</dbReference>
<dbReference type="GO" id="GO:0003700">
    <property type="term" value="F:DNA-binding transcription factor activity"/>
    <property type="evidence" value="ECO:0007669"/>
    <property type="project" value="TreeGrafter"/>
</dbReference>
<dbReference type="CDD" id="cd00093">
    <property type="entry name" value="HTH_XRE"/>
    <property type="match status" value="1"/>
</dbReference>
<accession>A0A369UP15</accession>
<name>A0A369UP15_9GAMM</name>
<dbReference type="GO" id="GO:0003677">
    <property type="term" value="F:DNA binding"/>
    <property type="evidence" value="ECO:0007669"/>
    <property type="project" value="UniProtKB-KW"/>
</dbReference>
<dbReference type="InterPro" id="IPR014710">
    <property type="entry name" value="RmlC-like_jellyroll"/>
</dbReference>
<evidence type="ECO:0000259" key="2">
    <source>
        <dbReference type="PROSITE" id="PS50943"/>
    </source>
</evidence>
<dbReference type="RefSeq" id="WP_114847216.1">
    <property type="nucleotide sequence ID" value="NZ_JBHSPE010000025.1"/>
</dbReference>
<sequence length="193" mass="21122">MAGTVSSVGKSSVSSIGTAIRDRRRGLGLTLQGLASGSGLSVPFLSQVERNLAHPSLLSLEAIARALDVDIDYFVGVPTPGQIVCRADEHDRIELNSPVIYERLSGRHAERKMEALRLIVPPGLEAPMVHREGEGFWYILSGTLEMCVGKKKFELHAGDSAHFDQRHPYSMRNIGDTEVRMIWVGTPAIFKDG</sequence>
<dbReference type="SUPFAM" id="SSF47413">
    <property type="entry name" value="lambda repressor-like DNA-binding domains"/>
    <property type="match status" value="1"/>
</dbReference>
<dbReference type="InterPro" id="IPR010982">
    <property type="entry name" value="Lambda_DNA-bd_dom_sf"/>
</dbReference>
<dbReference type="Pfam" id="PF07883">
    <property type="entry name" value="Cupin_2"/>
    <property type="match status" value="1"/>
</dbReference>
<dbReference type="EMBL" id="QQAH01000022">
    <property type="protein sequence ID" value="RDD80069.1"/>
    <property type="molecule type" value="Genomic_DNA"/>
</dbReference>
<dbReference type="PANTHER" id="PTHR46797:SF1">
    <property type="entry name" value="METHYLPHOSPHONATE SYNTHASE"/>
    <property type="match status" value="1"/>
</dbReference>
<dbReference type="SMART" id="SM00530">
    <property type="entry name" value="HTH_XRE"/>
    <property type="match status" value="1"/>
</dbReference>
<dbReference type="OrthoDB" id="9805356at2"/>
<comment type="caution">
    <text evidence="3">The sequence shown here is derived from an EMBL/GenBank/DDBJ whole genome shotgun (WGS) entry which is preliminary data.</text>
</comment>
<dbReference type="AlphaFoldDB" id="A0A369UP15"/>
<feature type="domain" description="HTH cro/C1-type" evidence="2">
    <location>
        <begin position="20"/>
        <end position="74"/>
    </location>
</feature>
<dbReference type="PANTHER" id="PTHR46797">
    <property type="entry name" value="HTH-TYPE TRANSCRIPTIONAL REGULATOR"/>
    <property type="match status" value="1"/>
</dbReference>
<dbReference type="InterPro" id="IPR013096">
    <property type="entry name" value="Cupin_2"/>
</dbReference>
<organism evidence="3 4">
    <name type="scientific">Dyella tabacisoli</name>
    <dbReference type="NCBI Taxonomy" id="2282381"/>
    <lineage>
        <taxon>Bacteria</taxon>
        <taxon>Pseudomonadati</taxon>
        <taxon>Pseudomonadota</taxon>
        <taxon>Gammaproteobacteria</taxon>
        <taxon>Lysobacterales</taxon>
        <taxon>Rhodanobacteraceae</taxon>
        <taxon>Dyella</taxon>
    </lineage>
</organism>
<evidence type="ECO:0000256" key="1">
    <source>
        <dbReference type="ARBA" id="ARBA00023125"/>
    </source>
</evidence>
<dbReference type="InterPro" id="IPR050807">
    <property type="entry name" value="TransReg_Diox_bact_type"/>
</dbReference>
<dbReference type="Gene3D" id="1.10.260.40">
    <property type="entry name" value="lambda repressor-like DNA-binding domains"/>
    <property type="match status" value="1"/>
</dbReference>
<keyword evidence="1" id="KW-0238">DNA-binding</keyword>
<dbReference type="InterPro" id="IPR001387">
    <property type="entry name" value="Cro/C1-type_HTH"/>
</dbReference>
<dbReference type="PROSITE" id="PS50943">
    <property type="entry name" value="HTH_CROC1"/>
    <property type="match status" value="1"/>
</dbReference>
<gene>
    <name evidence="3" type="ORF">DVJ77_19570</name>
</gene>
<keyword evidence="4" id="KW-1185">Reference proteome</keyword>
<dbReference type="SUPFAM" id="SSF51182">
    <property type="entry name" value="RmlC-like cupins"/>
    <property type="match status" value="1"/>
</dbReference>
<dbReference type="Pfam" id="PF01381">
    <property type="entry name" value="HTH_3"/>
    <property type="match status" value="1"/>
</dbReference>
<reference evidence="3 4" key="1">
    <citation type="submission" date="2018-07" db="EMBL/GenBank/DDBJ databases">
        <title>Dyella tabacisoli L4-6T, whole genome shotgun sequence.</title>
        <authorList>
            <person name="Zhou X.-K."/>
            <person name="Li W.-J."/>
            <person name="Duan Y.-Q."/>
        </authorList>
    </citation>
    <scope>NUCLEOTIDE SEQUENCE [LARGE SCALE GENOMIC DNA]</scope>
    <source>
        <strain evidence="3 4">L4-6</strain>
    </source>
</reference>